<dbReference type="Gene3D" id="3.40.50.300">
    <property type="entry name" value="P-loop containing nucleotide triphosphate hydrolases"/>
    <property type="match status" value="1"/>
</dbReference>
<organism evidence="4 5">
    <name type="scientific">Dipteronia dyeriana</name>
    <dbReference type="NCBI Taxonomy" id="168575"/>
    <lineage>
        <taxon>Eukaryota</taxon>
        <taxon>Viridiplantae</taxon>
        <taxon>Streptophyta</taxon>
        <taxon>Embryophyta</taxon>
        <taxon>Tracheophyta</taxon>
        <taxon>Spermatophyta</taxon>
        <taxon>Magnoliopsida</taxon>
        <taxon>eudicotyledons</taxon>
        <taxon>Gunneridae</taxon>
        <taxon>Pentapetalae</taxon>
        <taxon>rosids</taxon>
        <taxon>malvids</taxon>
        <taxon>Sapindales</taxon>
        <taxon>Sapindaceae</taxon>
        <taxon>Hippocastanoideae</taxon>
        <taxon>Acereae</taxon>
        <taxon>Dipteronia</taxon>
    </lineage>
</organism>
<evidence type="ECO:0000313" key="4">
    <source>
        <dbReference type="EMBL" id="KAK2640642.1"/>
    </source>
</evidence>
<dbReference type="Pfam" id="PF00931">
    <property type="entry name" value="NB-ARC"/>
    <property type="match status" value="1"/>
</dbReference>
<keyword evidence="1" id="KW-0611">Plant defense</keyword>
<evidence type="ECO:0000259" key="3">
    <source>
        <dbReference type="Pfam" id="PF00931"/>
    </source>
</evidence>
<feature type="coiled-coil region" evidence="2">
    <location>
        <begin position="34"/>
        <end position="61"/>
    </location>
</feature>
<dbReference type="Proteomes" id="UP001280121">
    <property type="component" value="Unassembled WGS sequence"/>
</dbReference>
<dbReference type="EMBL" id="JANJYI010000008">
    <property type="protein sequence ID" value="KAK2640642.1"/>
    <property type="molecule type" value="Genomic_DNA"/>
</dbReference>
<proteinExistence type="predicted"/>
<keyword evidence="5" id="KW-1185">Reference proteome</keyword>
<name>A0AAD9TR18_9ROSI</name>
<accession>A0AAD9TR18</accession>
<gene>
    <name evidence="4" type="ORF">Ddye_028437</name>
</gene>
<evidence type="ECO:0000256" key="1">
    <source>
        <dbReference type="ARBA" id="ARBA00022821"/>
    </source>
</evidence>
<keyword evidence="2" id="KW-0175">Coiled coil</keyword>
<dbReference type="InterPro" id="IPR002182">
    <property type="entry name" value="NB-ARC"/>
</dbReference>
<comment type="caution">
    <text evidence="4">The sequence shown here is derived from an EMBL/GenBank/DDBJ whole genome shotgun (WGS) entry which is preliminary data.</text>
</comment>
<dbReference type="InterPro" id="IPR050905">
    <property type="entry name" value="Plant_NBS-LRR"/>
</dbReference>
<dbReference type="AlphaFoldDB" id="A0AAD9TR18"/>
<dbReference type="InterPro" id="IPR027417">
    <property type="entry name" value="P-loop_NTPase"/>
</dbReference>
<sequence>MVEIVVSVAGKVADYMVAPVARQFSYLCNYRSNVDNLKKEFEKLMNEKERVQHLVNDAERNGEEIFQIVEKWLISVNMIIDEVDIFAGDEGKAKKQCLGGLCPDLNIRYQFGKKARKEMMAVTGLLAEGKKQCPTVLFHRICGLCLINFTGPLKSRMPTLNDILNVLSNPNINMIGVYGIGGVGKTTLVKEAARQAQRHRLFDEVGFAVVSQTPDVKKIQGEIADGLGLAFFEESKSGRARKLCARLKKEKKILIILDDIWSIVDLEIIGVPCGDYNTKYC</sequence>
<feature type="domain" description="NB-ARC" evidence="3">
    <location>
        <begin position="159"/>
        <end position="276"/>
    </location>
</feature>
<evidence type="ECO:0000313" key="5">
    <source>
        <dbReference type="Proteomes" id="UP001280121"/>
    </source>
</evidence>
<reference evidence="4" key="1">
    <citation type="journal article" date="2023" name="Plant J.">
        <title>Genome sequences and population genomics provide insights into the demographic history, inbreeding, and mutation load of two 'living fossil' tree species of Dipteronia.</title>
        <authorList>
            <person name="Feng Y."/>
            <person name="Comes H.P."/>
            <person name="Chen J."/>
            <person name="Zhu S."/>
            <person name="Lu R."/>
            <person name="Zhang X."/>
            <person name="Li P."/>
            <person name="Qiu J."/>
            <person name="Olsen K.M."/>
            <person name="Qiu Y."/>
        </authorList>
    </citation>
    <scope>NUCLEOTIDE SEQUENCE</scope>
    <source>
        <strain evidence="4">KIB01</strain>
    </source>
</reference>
<dbReference type="SUPFAM" id="SSF52540">
    <property type="entry name" value="P-loop containing nucleoside triphosphate hydrolases"/>
    <property type="match status" value="1"/>
</dbReference>
<dbReference type="PRINTS" id="PR00364">
    <property type="entry name" value="DISEASERSIST"/>
</dbReference>
<dbReference type="PANTHER" id="PTHR33463">
    <property type="entry name" value="NB-ARC DOMAIN-CONTAINING PROTEIN-RELATED"/>
    <property type="match status" value="1"/>
</dbReference>
<protein>
    <recommendedName>
        <fullName evidence="3">NB-ARC domain-containing protein</fullName>
    </recommendedName>
</protein>
<dbReference type="GO" id="GO:0043531">
    <property type="term" value="F:ADP binding"/>
    <property type="evidence" value="ECO:0007669"/>
    <property type="project" value="InterPro"/>
</dbReference>
<evidence type="ECO:0000256" key="2">
    <source>
        <dbReference type="SAM" id="Coils"/>
    </source>
</evidence>
<dbReference type="PANTHER" id="PTHR33463:SF198">
    <property type="entry name" value="RPP4C3"/>
    <property type="match status" value="1"/>
</dbReference>